<keyword evidence="3" id="KW-0804">Transcription</keyword>
<name>A0ABS8YUJ0_9RHOB</name>
<dbReference type="InterPro" id="IPR039422">
    <property type="entry name" value="MarR/SlyA-like"/>
</dbReference>
<comment type="caution">
    <text evidence="5">The sequence shown here is derived from an EMBL/GenBank/DDBJ whole genome shotgun (WGS) entry which is preliminary data.</text>
</comment>
<dbReference type="RefSeq" id="WP_233676357.1">
    <property type="nucleotide sequence ID" value="NZ_JAJUOS010000004.1"/>
</dbReference>
<evidence type="ECO:0000259" key="4">
    <source>
        <dbReference type="PROSITE" id="PS50995"/>
    </source>
</evidence>
<keyword evidence="2" id="KW-0238">DNA-binding</keyword>
<organism evidence="5 6">
    <name type="scientific">Rhodobacter flavimaris</name>
    <dbReference type="NCBI Taxonomy" id="2907145"/>
    <lineage>
        <taxon>Bacteria</taxon>
        <taxon>Pseudomonadati</taxon>
        <taxon>Pseudomonadota</taxon>
        <taxon>Alphaproteobacteria</taxon>
        <taxon>Rhodobacterales</taxon>
        <taxon>Rhodobacter group</taxon>
        <taxon>Rhodobacter</taxon>
    </lineage>
</organism>
<dbReference type="InterPro" id="IPR036390">
    <property type="entry name" value="WH_DNA-bd_sf"/>
</dbReference>
<dbReference type="EMBL" id="JAJUOS010000004">
    <property type="protein sequence ID" value="MCE5973363.1"/>
    <property type="molecule type" value="Genomic_DNA"/>
</dbReference>
<dbReference type="Gene3D" id="1.10.10.10">
    <property type="entry name" value="Winged helix-like DNA-binding domain superfamily/Winged helix DNA-binding domain"/>
    <property type="match status" value="1"/>
</dbReference>
<keyword evidence="1" id="KW-0805">Transcription regulation</keyword>
<evidence type="ECO:0000256" key="3">
    <source>
        <dbReference type="ARBA" id="ARBA00023163"/>
    </source>
</evidence>
<gene>
    <name evidence="5" type="ORF">LZA78_07720</name>
</gene>
<dbReference type="InterPro" id="IPR000835">
    <property type="entry name" value="HTH_MarR-typ"/>
</dbReference>
<dbReference type="InterPro" id="IPR023187">
    <property type="entry name" value="Tscrpt_reg_MarR-type_CS"/>
</dbReference>
<proteinExistence type="predicted"/>
<feature type="domain" description="HTH marR-type" evidence="4">
    <location>
        <begin position="8"/>
        <end position="140"/>
    </location>
</feature>
<evidence type="ECO:0000256" key="2">
    <source>
        <dbReference type="ARBA" id="ARBA00023125"/>
    </source>
</evidence>
<dbReference type="PRINTS" id="PR00598">
    <property type="entry name" value="HTHMARR"/>
</dbReference>
<dbReference type="PROSITE" id="PS50995">
    <property type="entry name" value="HTH_MARR_2"/>
    <property type="match status" value="1"/>
</dbReference>
<accession>A0ABS8YUJ0</accession>
<dbReference type="Pfam" id="PF01047">
    <property type="entry name" value="MarR"/>
    <property type="match status" value="1"/>
</dbReference>
<evidence type="ECO:0000256" key="1">
    <source>
        <dbReference type="ARBA" id="ARBA00023015"/>
    </source>
</evidence>
<evidence type="ECO:0000313" key="5">
    <source>
        <dbReference type="EMBL" id="MCE5973363.1"/>
    </source>
</evidence>
<dbReference type="PROSITE" id="PS01117">
    <property type="entry name" value="HTH_MARR_1"/>
    <property type="match status" value="1"/>
</dbReference>
<dbReference type="PANTHER" id="PTHR33164:SF64">
    <property type="entry name" value="TRANSCRIPTIONAL REGULATOR SLYA"/>
    <property type="match status" value="1"/>
</dbReference>
<evidence type="ECO:0000313" key="6">
    <source>
        <dbReference type="Proteomes" id="UP001521181"/>
    </source>
</evidence>
<dbReference type="InterPro" id="IPR036388">
    <property type="entry name" value="WH-like_DNA-bd_sf"/>
</dbReference>
<sequence>MNCSEIQKESLGFLMHDATRLIRREFERLAADHGLTSAQWRLLVHLLRNGPLPQARLAELLEIEPISVSRMVDRMEDAGWVTRSPDPNDRRIRIVELTEKAQEILPQARIIADDLYARTLSGFSQSETEALFSSLRRLIANLSENDHVR</sequence>
<keyword evidence="6" id="KW-1185">Reference proteome</keyword>
<dbReference type="SUPFAM" id="SSF46785">
    <property type="entry name" value="Winged helix' DNA-binding domain"/>
    <property type="match status" value="1"/>
</dbReference>
<reference evidence="5 6" key="1">
    <citation type="submission" date="2021-12" db="EMBL/GenBank/DDBJ databases">
        <title>Sinirhodobacter sp. WL0062 is a bacterium isolated from seawater.</title>
        <authorList>
            <person name="Wang L."/>
            <person name="He W."/>
            <person name="Zhang D.-F."/>
        </authorList>
    </citation>
    <scope>NUCLEOTIDE SEQUENCE [LARGE SCALE GENOMIC DNA]</scope>
    <source>
        <strain evidence="5 6">WL0062</strain>
    </source>
</reference>
<protein>
    <submittedName>
        <fullName evidence="5">MarR family transcriptional regulator</fullName>
    </submittedName>
</protein>
<dbReference type="SMART" id="SM00347">
    <property type="entry name" value="HTH_MARR"/>
    <property type="match status" value="1"/>
</dbReference>
<dbReference type="PANTHER" id="PTHR33164">
    <property type="entry name" value="TRANSCRIPTIONAL REGULATOR, MARR FAMILY"/>
    <property type="match status" value="1"/>
</dbReference>
<dbReference type="Proteomes" id="UP001521181">
    <property type="component" value="Unassembled WGS sequence"/>
</dbReference>